<dbReference type="EMBL" id="KL198008">
    <property type="protein sequence ID" value="KDQ27939.1"/>
    <property type="molecule type" value="Genomic_DNA"/>
</dbReference>
<proteinExistence type="predicted"/>
<name>A0A067NJC7_PLEO1</name>
<dbReference type="OrthoDB" id="3227556at2759"/>
<dbReference type="VEuPathDB" id="FungiDB:PLEOSDRAFT_1089531"/>
<dbReference type="AlphaFoldDB" id="A0A067NJC7"/>
<organism evidence="1 2">
    <name type="scientific">Pleurotus ostreatus (strain PC15)</name>
    <name type="common">Oyster mushroom</name>
    <dbReference type="NCBI Taxonomy" id="1137138"/>
    <lineage>
        <taxon>Eukaryota</taxon>
        <taxon>Fungi</taxon>
        <taxon>Dikarya</taxon>
        <taxon>Basidiomycota</taxon>
        <taxon>Agaricomycotina</taxon>
        <taxon>Agaricomycetes</taxon>
        <taxon>Agaricomycetidae</taxon>
        <taxon>Agaricales</taxon>
        <taxon>Pleurotineae</taxon>
        <taxon>Pleurotaceae</taxon>
        <taxon>Pleurotus</taxon>
    </lineage>
</organism>
<protein>
    <submittedName>
        <fullName evidence="1">Uncharacterized protein</fullName>
    </submittedName>
</protein>
<sequence length="97" mass="10506">MSKKSKDTKAFPLNETLRDLALLRSSDIDLSKLGLKPESSSSQEVEGEVSDSVKLSYEYVAEAKKVMAIANKGTVDSLADNIESLRGQLDEISQGLS</sequence>
<dbReference type="HOGENOM" id="CLU_169800_0_0_1"/>
<dbReference type="InParanoid" id="A0A067NJC7"/>
<evidence type="ECO:0000313" key="2">
    <source>
        <dbReference type="Proteomes" id="UP000027073"/>
    </source>
</evidence>
<evidence type="ECO:0000313" key="1">
    <source>
        <dbReference type="EMBL" id="KDQ27939.1"/>
    </source>
</evidence>
<gene>
    <name evidence="1" type="ORF">PLEOSDRAFT_1089531</name>
</gene>
<accession>A0A067NJC7</accession>
<dbReference type="Proteomes" id="UP000027073">
    <property type="component" value="Unassembled WGS sequence"/>
</dbReference>
<reference evidence="2" key="1">
    <citation type="journal article" date="2014" name="Proc. Natl. Acad. Sci. U.S.A.">
        <title>Extensive sampling of basidiomycete genomes demonstrates inadequacy of the white-rot/brown-rot paradigm for wood decay fungi.</title>
        <authorList>
            <person name="Riley R."/>
            <person name="Salamov A.A."/>
            <person name="Brown D.W."/>
            <person name="Nagy L.G."/>
            <person name="Floudas D."/>
            <person name="Held B.W."/>
            <person name="Levasseur A."/>
            <person name="Lombard V."/>
            <person name="Morin E."/>
            <person name="Otillar R."/>
            <person name="Lindquist E.A."/>
            <person name="Sun H."/>
            <person name="LaButti K.M."/>
            <person name="Schmutz J."/>
            <person name="Jabbour D."/>
            <person name="Luo H."/>
            <person name="Baker S.E."/>
            <person name="Pisabarro A.G."/>
            <person name="Walton J.D."/>
            <person name="Blanchette R.A."/>
            <person name="Henrissat B."/>
            <person name="Martin F."/>
            <person name="Cullen D."/>
            <person name="Hibbett D.S."/>
            <person name="Grigoriev I.V."/>
        </authorList>
    </citation>
    <scope>NUCLEOTIDE SEQUENCE [LARGE SCALE GENOMIC DNA]</scope>
    <source>
        <strain evidence="2">PC15</strain>
    </source>
</reference>